<accession>A0ABS8RYB7</accession>
<name>A0ABS8RYB7_DATST</name>
<evidence type="ECO:0000256" key="1">
    <source>
        <dbReference type="SAM" id="MobiDB-lite"/>
    </source>
</evidence>
<feature type="region of interest" description="Disordered" evidence="1">
    <location>
        <begin position="1"/>
        <end position="62"/>
    </location>
</feature>
<organism evidence="2 3">
    <name type="scientific">Datura stramonium</name>
    <name type="common">Jimsonweed</name>
    <name type="synonym">Common thornapple</name>
    <dbReference type="NCBI Taxonomy" id="4076"/>
    <lineage>
        <taxon>Eukaryota</taxon>
        <taxon>Viridiplantae</taxon>
        <taxon>Streptophyta</taxon>
        <taxon>Embryophyta</taxon>
        <taxon>Tracheophyta</taxon>
        <taxon>Spermatophyta</taxon>
        <taxon>Magnoliopsida</taxon>
        <taxon>eudicotyledons</taxon>
        <taxon>Gunneridae</taxon>
        <taxon>Pentapetalae</taxon>
        <taxon>asterids</taxon>
        <taxon>lamiids</taxon>
        <taxon>Solanales</taxon>
        <taxon>Solanaceae</taxon>
        <taxon>Solanoideae</taxon>
        <taxon>Datureae</taxon>
        <taxon>Datura</taxon>
    </lineage>
</organism>
<keyword evidence="3" id="KW-1185">Reference proteome</keyword>
<sequence length="110" mass="12000">MGSKTVKRAHRASLRTKVLGEAQAQVPHGLARHTGRTQHTRPQRAHRLEHTGSRAAPSNFPSKLSQNFISSSKSSNFFTKNTKFNIYLEILPSVAPKVNKGKGVASSSHG</sequence>
<protein>
    <submittedName>
        <fullName evidence="2">Uncharacterized protein</fullName>
    </submittedName>
</protein>
<evidence type="ECO:0000313" key="2">
    <source>
        <dbReference type="EMBL" id="MCD7451733.1"/>
    </source>
</evidence>
<evidence type="ECO:0000313" key="3">
    <source>
        <dbReference type="Proteomes" id="UP000823775"/>
    </source>
</evidence>
<gene>
    <name evidence="2" type="ORF">HAX54_013214</name>
</gene>
<reference evidence="2 3" key="1">
    <citation type="journal article" date="2021" name="BMC Genomics">
        <title>Datura genome reveals duplications of psychoactive alkaloid biosynthetic genes and high mutation rate following tissue culture.</title>
        <authorList>
            <person name="Rajewski A."/>
            <person name="Carter-House D."/>
            <person name="Stajich J."/>
            <person name="Litt A."/>
        </authorList>
    </citation>
    <scope>NUCLEOTIDE SEQUENCE [LARGE SCALE GENOMIC DNA]</scope>
    <source>
        <strain evidence="2">AR-01</strain>
    </source>
</reference>
<proteinExistence type="predicted"/>
<dbReference type="Proteomes" id="UP000823775">
    <property type="component" value="Unassembled WGS sequence"/>
</dbReference>
<dbReference type="EMBL" id="JACEIK010000179">
    <property type="protein sequence ID" value="MCD7451733.1"/>
    <property type="molecule type" value="Genomic_DNA"/>
</dbReference>
<comment type="caution">
    <text evidence="2">The sequence shown here is derived from an EMBL/GenBank/DDBJ whole genome shotgun (WGS) entry which is preliminary data.</text>
</comment>
<feature type="compositionally biased region" description="Basic residues" evidence="1">
    <location>
        <begin position="1"/>
        <end position="14"/>
    </location>
</feature>
<feature type="compositionally biased region" description="Basic residues" evidence="1">
    <location>
        <begin position="30"/>
        <end position="45"/>
    </location>
</feature>